<dbReference type="PROSITE" id="PS50893">
    <property type="entry name" value="ABC_TRANSPORTER_2"/>
    <property type="match status" value="1"/>
</dbReference>
<organism evidence="13 14">
    <name type="scientific">Xanthomonas translucens pv. translucens DSM 18974</name>
    <dbReference type="NCBI Taxonomy" id="1261556"/>
    <lineage>
        <taxon>Bacteria</taxon>
        <taxon>Pseudomonadati</taxon>
        <taxon>Pseudomonadota</taxon>
        <taxon>Gammaproteobacteria</taxon>
        <taxon>Lysobacterales</taxon>
        <taxon>Lysobacteraceae</taxon>
        <taxon>Xanthomonas</taxon>
        <taxon>Xanthomonas translucens group</taxon>
    </lineage>
</organism>
<evidence type="ECO:0000256" key="5">
    <source>
        <dbReference type="ARBA" id="ARBA00022741"/>
    </source>
</evidence>
<evidence type="ECO:0000256" key="9">
    <source>
        <dbReference type="SAM" id="Phobius"/>
    </source>
</evidence>
<dbReference type="PROSITE" id="PS00211">
    <property type="entry name" value="ABC_TRANSPORTER_1"/>
    <property type="match status" value="1"/>
</dbReference>
<dbReference type="Gene3D" id="1.20.1560.10">
    <property type="entry name" value="ABC transporter type 1, transmembrane domain"/>
    <property type="match status" value="1"/>
</dbReference>
<dbReference type="InterPro" id="IPR003593">
    <property type="entry name" value="AAA+_ATPase"/>
</dbReference>
<dbReference type="GO" id="GO:0016887">
    <property type="term" value="F:ATP hydrolysis activity"/>
    <property type="evidence" value="ECO:0007669"/>
    <property type="project" value="InterPro"/>
</dbReference>
<evidence type="ECO:0000256" key="6">
    <source>
        <dbReference type="ARBA" id="ARBA00022840"/>
    </source>
</evidence>
<dbReference type="Pfam" id="PF00664">
    <property type="entry name" value="ABC_membrane"/>
    <property type="match status" value="1"/>
</dbReference>
<dbReference type="InterPro" id="IPR017871">
    <property type="entry name" value="ABC_transporter-like_CS"/>
</dbReference>
<dbReference type="SMART" id="SM00382">
    <property type="entry name" value="AAA"/>
    <property type="match status" value="1"/>
</dbReference>
<dbReference type="GO" id="GO:0005886">
    <property type="term" value="C:plasma membrane"/>
    <property type="evidence" value="ECO:0007669"/>
    <property type="project" value="UniProtKB-SubCell"/>
</dbReference>
<feature type="domain" description="Peptidase C39" evidence="12">
    <location>
        <begin position="28"/>
        <end position="147"/>
    </location>
</feature>
<proteinExistence type="predicted"/>
<feature type="transmembrane region" description="Helical" evidence="9">
    <location>
        <begin position="293"/>
        <end position="312"/>
    </location>
</feature>
<evidence type="ECO:0000259" key="12">
    <source>
        <dbReference type="PROSITE" id="PS50990"/>
    </source>
</evidence>
<dbReference type="InterPro" id="IPR027417">
    <property type="entry name" value="P-loop_NTPase"/>
</dbReference>
<protein>
    <submittedName>
        <fullName evidence="13">Conserved hypothetical membrane protein</fullName>
    </submittedName>
</protein>
<evidence type="ECO:0000313" key="14">
    <source>
        <dbReference type="Proteomes" id="UP000093071"/>
    </source>
</evidence>
<feature type="transmembrane region" description="Helical" evidence="9">
    <location>
        <begin position="215"/>
        <end position="243"/>
    </location>
</feature>
<keyword evidence="5" id="KW-0547">Nucleotide-binding</keyword>
<dbReference type="InterPro" id="IPR036640">
    <property type="entry name" value="ABC1_TM_sf"/>
</dbReference>
<dbReference type="Gene3D" id="3.90.70.10">
    <property type="entry name" value="Cysteine proteinases"/>
    <property type="match status" value="1"/>
</dbReference>
<dbReference type="InterPro" id="IPR039421">
    <property type="entry name" value="Type_1_exporter"/>
</dbReference>
<evidence type="ECO:0000313" key="13">
    <source>
        <dbReference type="EMBL" id="SCB06088.1"/>
    </source>
</evidence>
<dbReference type="PROSITE" id="PS50929">
    <property type="entry name" value="ABC_TM1F"/>
    <property type="match status" value="1"/>
</dbReference>
<evidence type="ECO:0000259" key="10">
    <source>
        <dbReference type="PROSITE" id="PS50893"/>
    </source>
</evidence>
<dbReference type="PROSITE" id="PS50990">
    <property type="entry name" value="PEPTIDASE_C39"/>
    <property type="match status" value="1"/>
</dbReference>
<name>A0A1C3TS65_XANCT</name>
<comment type="subcellular location">
    <subcellularLocation>
        <location evidence="1">Cell membrane</location>
        <topology evidence="1">Multi-pass membrane protein</topology>
    </subcellularLocation>
</comment>
<dbReference type="FunFam" id="3.40.50.300:FF:000299">
    <property type="entry name" value="ABC transporter ATP-binding protein/permease"/>
    <property type="match status" value="1"/>
</dbReference>
<feature type="transmembrane region" description="Helical" evidence="9">
    <location>
        <begin position="181"/>
        <end position="203"/>
    </location>
</feature>
<dbReference type="GO" id="GO:0008233">
    <property type="term" value="F:peptidase activity"/>
    <property type="evidence" value="ECO:0007669"/>
    <property type="project" value="InterPro"/>
</dbReference>
<dbReference type="EMBL" id="LT604072">
    <property type="protein sequence ID" value="SCB06088.1"/>
    <property type="molecule type" value="Genomic_DNA"/>
</dbReference>
<dbReference type="InterPro" id="IPR011527">
    <property type="entry name" value="ABC1_TM_dom"/>
</dbReference>
<dbReference type="CDD" id="cd18567">
    <property type="entry name" value="ABC_6TM_CvaB_RaxB_like"/>
    <property type="match status" value="1"/>
</dbReference>
<feature type="transmembrane region" description="Helical" evidence="9">
    <location>
        <begin position="415"/>
        <end position="440"/>
    </location>
</feature>
<feature type="transmembrane region" description="Helical" evidence="9">
    <location>
        <begin position="318"/>
        <end position="335"/>
    </location>
</feature>
<evidence type="ECO:0000256" key="7">
    <source>
        <dbReference type="ARBA" id="ARBA00022989"/>
    </source>
</evidence>
<feature type="domain" description="ABC transmembrane type-1" evidence="11">
    <location>
        <begin position="181"/>
        <end position="460"/>
    </location>
</feature>
<feature type="domain" description="ABC transporter" evidence="10">
    <location>
        <begin position="492"/>
        <end position="716"/>
    </location>
</feature>
<keyword evidence="8 9" id="KW-0472">Membrane</keyword>
<keyword evidence="3" id="KW-1003">Cell membrane</keyword>
<keyword evidence="2" id="KW-0813">Transport</keyword>
<keyword evidence="4 9" id="KW-0812">Transmembrane</keyword>
<gene>
    <name evidence="13" type="ORF">BN444_00971</name>
</gene>
<evidence type="ECO:0000256" key="4">
    <source>
        <dbReference type="ARBA" id="ARBA00022692"/>
    </source>
</evidence>
<dbReference type="GO" id="GO:0006508">
    <property type="term" value="P:proteolysis"/>
    <property type="evidence" value="ECO:0007669"/>
    <property type="project" value="InterPro"/>
</dbReference>
<dbReference type="PANTHER" id="PTHR24221">
    <property type="entry name" value="ATP-BINDING CASSETTE SUB-FAMILY B"/>
    <property type="match status" value="1"/>
</dbReference>
<dbReference type="CDD" id="cd03246">
    <property type="entry name" value="ABCC_Protease_Secretion"/>
    <property type="match status" value="1"/>
</dbReference>
<sequence>MCDQALLVSTRRVNNNCYCSKMSEIILQSEASECGLACLAMISRANGGRHNLRTLRAAFPGSLKGLSLRRMIQIGREIGLAARPVRLEPVSLRKLKLPCILHWEMNHFVVLSGIEKSSFIILDPSAGKLKISAESFSSKFTGIAVEFSATSSLGSEPEPERVNLVQLTGGVRGLKRIAAQILLLSVSLQVFVVLAPFFMQWVIDQVLVSGDSGLLLTLGAGFSIALVLQVAIAQIRGAAVVYVSSQLGMKWMRNVFTHVLHLPMSFFERRHLGDINSRISSIGAIQRTLTTQFVESLIDGAMATAALVLMFFYNVKLAAISASTCLLYIIIRILLHGHIHRRTEAQLACSAAQQTHLFESLRGMQSIKVNGQESIRNAAFDNLLTDTVNHEVVLGRFHTILDSANLFVFGISRIFIIWVGATVVLSSSFSVGMLVAYLAYNEIFAQRVAVLVNNYFDFKMLGVHCERLADITLEKPEKFISVGASSPTEGSVEVKNVSFRYAEGEPWIVRDCSLNIAPGESVAIVGASGCGKSTLMKLMLGLLTPTEGTILVGGLDINRYGASSMRDVVGAVMQDDQLFVGTIGENISFFDPNHDQERVEWASRLAAVDDDIASMPMQYKSLIGDMGSALSGGQRQRVILARALYRNPKIIFLDEATSSLDVLKESQVNASIKMLSLTRVIVAHRPQTIASADRVLTMVGGQAKEVGQNYDFFLQS</sequence>
<accession>A0A1C3TS65</accession>
<dbReference type="InterPro" id="IPR005074">
    <property type="entry name" value="Peptidase_C39"/>
</dbReference>
<keyword evidence="6" id="KW-0067">ATP-binding</keyword>
<dbReference type="InterPro" id="IPR003439">
    <property type="entry name" value="ABC_transporter-like_ATP-bd"/>
</dbReference>
<dbReference type="Gene3D" id="3.40.50.300">
    <property type="entry name" value="P-loop containing nucleotide triphosphate hydrolases"/>
    <property type="match status" value="1"/>
</dbReference>
<evidence type="ECO:0000256" key="1">
    <source>
        <dbReference type="ARBA" id="ARBA00004651"/>
    </source>
</evidence>
<dbReference type="AlphaFoldDB" id="A0A1C3TS65"/>
<evidence type="ECO:0000256" key="8">
    <source>
        <dbReference type="ARBA" id="ARBA00023136"/>
    </source>
</evidence>
<evidence type="ECO:0000256" key="2">
    <source>
        <dbReference type="ARBA" id="ARBA00022448"/>
    </source>
</evidence>
<dbReference type="Pfam" id="PF03412">
    <property type="entry name" value="Peptidase_C39"/>
    <property type="match status" value="1"/>
</dbReference>
<dbReference type="PANTHER" id="PTHR24221:SF606">
    <property type="entry name" value="COLICIN V SECRETION-PROCESSING ATP-BINDING PROTEIN"/>
    <property type="match status" value="1"/>
</dbReference>
<keyword evidence="7 9" id="KW-1133">Transmembrane helix</keyword>
<evidence type="ECO:0000256" key="3">
    <source>
        <dbReference type="ARBA" id="ARBA00022475"/>
    </source>
</evidence>
<reference evidence="14" key="1">
    <citation type="submission" date="2016-07" db="EMBL/GenBank/DDBJ databases">
        <authorList>
            <person name="Jaenicke Sebastian"/>
        </authorList>
    </citation>
    <scope>NUCLEOTIDE SEQUENCE [LARGE SCALE GENOMIC DNA]</scope>
</reference>
<evidence type="ECO:0000259" key="11">
    <source>
        <dbReference type="PROSITE" id="PS50929"/>
    </source>
</evidence>
<dbReference type="GO" id="GO:0005524">
    <property type="term" value="F:ATP binding"/>
    <property type="evidence" value="ECO:0007669"/>
    <property type="project" value="UniProtKB-KW"/>
</dbReference>
<dbReference type="Pfam" id="PF00005">
    <property type="entry name" value="ABC_tran"/>
    <property type="match status" value="1"/>
</dbReference>
<dbReference type="GO" id="GO:0140359">
    <property type="term" value="F:ABC-type transporter activity"/>
    <property type="evidence" value="ECO:0007669"/>
    <property type="project" value="InterPro"/>
</dbReference>
<dbReference type="GO" id="GO:0034040">
    <property type="term" value="F:ATPase-coupled lipid transmembrane transporter activity"/>
    <property type="evidence" value="ECO:0007669"/>
    <property type="project" value="TreeGrafter"/>
</dbReference>
<dbReference type="SUPFAM" id="SSF90123">
    <property type="entry name" value="ABC transporter transmembrane region"/>
    <property type="match status" value="1"/>
</dbReference>
<dbReference type="SUPFAM" id="SSF52540">
    <property type="entry name" value="P-loop containing nucleoside triphosphate hydrolases"/>
    <property type="match status" value="1"/>
</dbReference>
<dbReference type="PATRIC" id="fig|1261556.5.peg.3533"/>
<dbReference type="Proteomes" id="UP000093071">
    <property type="component" value="Chromosome I"/>
</dbReference>